<keyword evidence="4 5" id="KW-0067">ATP-binding</keyword>
<dbReference type="InterPro" id="IPR045851">
    <property type="entry name" value="AMP-bd_C_sf"/>
</dbReference>
<dbReference type="InterPro" id="IPR010192">
    <property type="entry name" value="MenE"/>
</dbReference>
<reference evidence="8 9" key="1">
    <citation type="submission" date="2020-08" db="EMBL/GenBank/DDBJ databases">
        <title>Bridging the membrane lipid divide: bacteria of the FCB group superphylum have the potential to synthesize archaeal ether lipids.</title>
        <authorList>
            <person name="Villanueva L."/>
            <person name="Von Meijenfeldt F.A.B."/>
            <person name="Westbye A.B."/>
            <person name="Yadav S."/>
            <person name="Hopmans E.C."/>
            <person name="Dutilh B.E."/>
            <person name="Sinninghe Damste J.S."/>
        </authorList>
    </citation>
    <scope>NUCLEOTIDE SEQUENCE [LARGE SCALE GENOMIC DNA]</scope>
    <source>
        <strain evidence="8">NIOZ-UU36</strain>
    </source>
</reference>
<keyword evidence="3 5" id="KW-0547">Nucleotide-binding</keyword>
<sequence>MNDFLSLAAQSSPERLALITSDVEITYGELNQRVAVLSSRLDAAGIQAKDRVAVLLDRGLASGELVHALARLGAVIVPLNTRLTSTEMRWQIEQSDSRWVLSVLPAPLLEEAILLDDLPRMGESDQWLGSPLDLDADFGILFTSGTTGKPKGAVLTWGNIFWSATASAFRLGVLPSDRWLLTLPLYHIGGLAILFRSALYGTAVVLPDYPGDPFDLEQLWRKMHNADVTLVSLVPTMLYRLMDRYEKEDWPLSLRLILLGGAAATLKLLRAARDAYLPLALTYGLTEATSQVATTDPELTRLKPGTVGKPLQWLQVSIHDEDGQHLPAGEIGEVWVQGPMVMRGYLHQATGNDWLHTGDLGYLDDEGDLRIVQRRSDLIISGGENIYPAEIEAVIRQHPAVTDACVVGLPNLEWGQQVAAAITLRPDASLDEKSLLSFCQQHLASYKLPRQMVILDTLPRTSSGKVQRDKVIDQFSRN</sequence>
<organism evidence="8 9">
    <name type="scientific">Candidatus Desulfolinea nitratireducens</name>
    <dbReference type="NCBI Taxonomy" id="2841698"/>
    <lineage>
        <taxon>Bacteria</taxon>
        <taxon>Bacillati</taxon>
        <taxon>Chloroflexota</taxon>
        <taxon>Anaerolineae</taxon>
        <taxon>Anaerolineales</taxon>
        <taxon>Anaerolineales incertae sedis</taxon>
        <taxon>Candidatus Desulfolinea</taxon>
    </lineage>
</organism>
<dbReference type="NCBIfam" id="TIGR01923">
    <property type="entry name" value="menE"/>
    <property type="match status" value="1"/>
</dbReference>
<evidence type="ECO:0000256" key="4">
    <source>
        <dbReference type="ARBA" id="ARBA00022840"/>
    </source>
</evidence>
<evidence type="ECO:0000313" key="9">
    <source>
        <dbReference type="Proteomes" id="UP000614469"/>
    </source>
</evidence>
<dbReference type="Gene3D" id="3.40.50.12780">
    <property type="entry name" value="N-terminal domain of ligase-like"/>
    <property type="match status" value="1"/>
</dbReference>
<comment type="function">
    <text evidence="5">Converts 2-succinylbenzoate (OSB) to 2-succinylbenzoyl-CoA (OSB-CoA).</text>
</comment>
<comment type="pathway">
    <text evidence="5">Quinol/quinone metabolism; menaquinone biosynthesis.</text>
</comment>
<evidence type="ECO:0000256" key="1">
    <source>
        <dbReference type="ARBA" id="ARBA00022428"/>
    </source>
</evidence>
<dbReference type="HAMAP" id="MF_00731">
    <property type="entry name" value="MenE"/>
    <property type="match status" value="1"/>
</dbReference>
<protein>
    <recommendedName>
        <fullName evidence="5">2-succinylbenzoate--CoA ligase</fullName>
        <ecNumber evidence="5">6.2.1.26</ecNumber>
    </recommendedName>
    <alternativeName>
        <fullName evidence="5">o-succinylbenzoyl-CoA synthetase</fullName>
        <shortName evidence="5">OSB-CoA synthetase</shortName>
    </alternativeName>
</protein>
<dbReference type="UniPathway" id="UPA00079"/>
<dbReference type="GO" id="GO:0008756">
    <property type="term" value="F:o-succinylbenzoate-CoA ligase activity"/>
    <property type="evidence" value="ECO:0007669"/>
    <property type="project" value="UniProtKB-UniRule"/>
</dbReference>
<gene>
    <name evidence="5 8" type="primary">menE</name>
    <name evidence="8" type="ORF">H8E29_06025</name>
</gene>
<feature type="domain" description="AMP-dependent synthetase/ligase" evidence="6">
    <location>
        <begin position="8"/>
        <end position="346"/>
    </location>
</feature>
<dbReference type="PANTHER" id="PTHR43201">
    <property type="entry name" value="ACYL-COA SYNTHETASE"/>
    <property type="match status" value="1"/>
</dbReference>
<accession>A0A8J6NK38</accession>
<keyword evidence="2 5" id="KW-0436">Ligase</keyword>
<dbReference type="Pfam" id="PF13193">
    <property type="entry name" value="AMP-binding_C"/>
    <property type="match status" value="1"/>
</dbReference>
<comment type="similarity">
    <text evidence="5">Belongs to the ATP-dependent AMP-binding enzyme family. MenE subfamily.</text>
</comment>
<comment type="catalytic activity">
    <reaction evidence="5">
        <text>2-succinylbenzoate + ATP + CoA = 2-succinylbenzoyl-CoA + AMP + diphosphate</text>
        <dbReference type="Rhea" id="RHEA:17009"/>
        <dbReference type="ChEBI" id="CHEBI:18325"/>
        <dbReference type="ChEBI" id="CHEBI:30616"/>
        <dbReference type="ChEBI" id="CHEBI:33019"/>
        <dbReference type="ChEBI" id="CHEBI:57287"/>
        <dbReference type="ChEBI" id="CHEBI:57364"/>
        <dbReference type="ChEBI" id="CHEBI:456215"/>
        <dbReference type="EC" id="6.2.1.26"/>
    </reaction>
</comment>
<keyword evidence="1 5" id="KW-0474">Menaquinone biosynthesis</keyword>
<feature type="domain" description="AMP-binding enzyme C-terminal" evidence="7">
    <location>
        <begin position="390"/>
        <end position="465"/>
    </location>
</feature>
<evidence type="ECO:0000313" key="8">
    <source>
        <dbReference type="EMBL" id="MBC8334803.1"/>
    </source>
</evidence>
<dbReference type="Proteomes" id="UP000614469">
    <property type="component" value="Unassembled WGS sequence"/>
</dbReference>
<evidence type="ECO:0000256" key="3">
    <source>
        <dbReference type="ARBA" id="ARBA00022741"/>
    </source>
</evidence>
<dbReference type="GO" id="GO:0031956">
    <property type="term" value="F:medium-chain fatty acid-CoA ligase activity"/>
    <property type="evidence" value="ECO:0007669"/>
    <property type="project" value="TreeGrafter"/>
</dbReference>
<comment type="pathway">
    <text evidence="5">Quinol/quinone metabolism; 1,4-dihydroxy-2-naphthoate biosynthesis; 1,4-dihydroxy-2-naphthoate from chorismate: step 5/7.</text>
</comment>
<dbReference type="InterPro" id="IPR020845">
    <property type="entry name" value="AMP-binding_CS"/>
</dbReference>
<evidence type="ECO:0000259" key="6">
    <source>
        <dbReference type="Pfam" id="PF00501"/>
    </source>
</evidence>
<dbReference type="AlphaFoldDB" id="A0A8J6NK38"/>
<comment type="caution">
    <text evidence="8">The sequence shown here is derived from an EMBL/GenBank/DDBJ whole genome shotgun (WGS) entry which is preliminary data.</text>
</comment>
<dbReference type="EC" id="6.2.1.26" evidence="5"/>
<dbReference type="InterPro" id="IPR042099">
    <property type="entry name" value="ANL_N_sf"/>
</dbReference>
<name>A0A8J6NK38_9CHLR</name>
<dbReference type="SUPFAM" id="SSF56801">
    <property type="entry name" value="Acetyl-CoA synthetase-like"/>
    <property type="match status" value="1"/>
</dbReference>
<dbReference type="InterPro" id="IPR000873">
    <property type="entry name" value="AMP-dep_synth/lig_dom"/>
</dbReference>
<dbReference type="InterPro" id="IPR025110">
    <property type="entry name" value="AMP-bd_C"/>
</dbReference>
<dbReference type="GO" id="GO:0005524">
    <property type="term" value="F:ATP binding"/>
    <property type="evidence" value="ECO:0007669"/>
    <property type="project" value="UniProtKB-KW"/>
</dbReference>
<dbReference type="GO" id="GO:0009234">
    <property type="term" value="P:menaquinone biosynthetic process"/>
    <property type="evidence" value="ECO:0007669"/>
    <property type="project" value="UniProtKB-UniRule"/>
</dbReference>
<proteinExistence type="inferred from homology"/>
<evidence type="ECO:0000256" key="5">
    <source>
        <dbReference type="HAMAP-Rule" id="MF_00731"/>
    </source>
</evidence>
<dbReference type="FunFam" id="3.30.300.30:FF:000008">
    <property type="entry name" value="2,3-dihydroxybenzoate-AMP ligase"/>
    <property type="match status" value="1"/>
</dbReference>
<dbReference type="PROSITE" id="PS00455">
    <property type="entry name" value="AMP_BINDING"/>
    <property type="match status" value="1"/>
</dbReference>
<dbReference type="EMBL" id="JACNJN010000080">
    <property type="protein sequence ID" value="MBC8334803.1"/>
    <property type="molecule type" value="Genomic_DNA"/>
</dbReference>
<dbReference type="Gene3D" id="3.30.300.30">
    <property type="match status" value="1"/>
</dbReference>
<evidence type="ECO:0000259" key="7">
    <source>
        <dbReference type="Pfam" id="PF13193"/>
    </source>
</evidence>
<dbReference type="PANTHER" id="PTHR43201:SF5">
    <property type="entry name" value="MEDIUM-CHAIN ACYL-COA LIGASE ACSF2, MITOCHONDRIAL"/>
    <property type="match status" value="1"/>
</dbReference>
<dbReference type="UniPathway" id="UPA01057">
    <property type="reaction ID" value="UER00166"/>
</dbReference>
<dbReference type="GO" id="GO:0006631">
    <property type="term" value="P:fatty acid metabolic process"/>
    <property type="evidence" value="ECO:0007669"/>
    <property type="project" value="TreeGrafter"/>
</dbReference>
<dbReference type="Pfam" id="PF00501">
    <property type="entry name" value="AMP-binding"/>
    <property type="match status" value="1"/>
</dbReference>
<evidence type="ECO:0000256" key="2">
    <source>
        <dbReference type="ARBA" id="ARBA00022598"/>
    </source>
</evidence>